<evidence type="ECO:0000313" key="2">
    <source>
        <dbReference type="Proteomes" id="UP000185924"/>
    </source>
</evidence>
<accession>A0A1N6Z177</accession>
<gene>
    <name evidence="1" type="ORF">SAMN05421545_2681</name>
</gene>
<dbReference type="Proteomes" id="UP000185924">
    <property type="component" value="Unassembled WGS sequence"/>
</dbReference>
<evidence type="ECO:0000313" key="1">
    <source>
        <dbReference type="EMBL" id="SIR20593.1"/>
    </source>
</evidence>
<dbReference type="Pfam" id="PF22252">
    <property type="entry name" value="PNGase_F-II_N"/>
    <property type="match status" value="1"/>
</dbReference>
<reference evidence="2" key="1">
    <citation type="submission" date="2017-01" db="EMBL/GenBank/DDBJ databases">
        <authorList>
            <person name="Varghese N."/>
            <person name="Submissions S."/>
        </authorList>
    </citation>
    <scope>NUCLEOTIDE SEQUENCE [LARGE SCALE GENOMIC DNA]</scope>
    <source>
        <strain evidence="2">DM9</strain>
    </source>
</reference>
<proteinExistence type="predicted"/>
<dbReference type="InterPro" id="IPR005901">
    <property type="entry name" value="GLPGLI"/>
</dbReference>
<organism evidence="1 2">
    <name type="scientific">Pontibacter lucknowensis</name>
    <dbReference type="NCBI Taxonomy" id="1077936"/>
    <lineage>
        <taxon>Bacteria</taxon>
        <taxon>Pseudomonadati</taxon>
        <taxon>Bacteroidota</taxon>
        <taxon>Cytophagia</taxon>
        <taxon>Cytophagales</taxon>
        <taxon>Hymenobacteraceae</taxon>
        <taxon>Pontibacter</taxon>
    </lineage>
</organism>
<sequence length="243" mass="27908">MKNFFSGILTLALLLLAVVVYAQEGVITYENTMNMHRRLGSEQEAMKSMIPEYRTTKQQLFYNAQESLYKALEEDEDQFTASGGGMRINMRVPLNESYYDQGTARKVLLTEFMGKKYIIEDSIRISPWKFGTETKEIQGYTCKQAYYEDEAKKLAVVAWYTDKLRPALGPESFNTLPGAVLAVDINNGERVIKAIKVEQRPLRKGEMSRPSKGQKVTQQEYQAMVDEQMERMRQNGGRNVIIR</sequence>
<name>A0A1N6Z177_9BACT</name>
<dbReference type="STRING" id="1077936.SAMN05421545_2681"/>
<dbReference type="NCBIfam" id="TIGR01200">
    <property type="entry name" value="GLPGLI"/>
    <property type="match status" value="1"/>
</dbReference>
<dbReference type="AlphaFoldDB" id="A0A1N6Z177"/>
<protein>
    <submittedName>
        <fullName evidence="1">GLPGLI family protein</fullName>
    </submittedName>
</protein>
<dbReference type="RefSeq" id="WP_007652940.1">
    <property type="nucleotide sequence ID" value="NZ_FTNM01000004.1"/>
</dbReference>
<keyword evidence="2" id="KW-1185">Reference proteome</keyword>
<dbReference type="EMBL" id="FTNM01000004">
    <property type="protein sequence ID" value="SIR20593.1"/>
    <property type="molecule type" value="Genomic_DNA"/>
</dbReference>
<dbReference type="OrthoDB" id="1440774at2"/>